<dbReference type="GO" id="GO:0004222">
    <property type="term" value="F:metalloendopeptidase activity"/>
    <property type="evidence" value="ECO:0007669"/>
    <property type="project" value="InterPro"/>
</dbReference>
<dbReference type="InterPro" id="IPR045090">
    <property type="entry name" value="Pept_M3A_M3B"/>
</dbReference>
<dbReference type="PANTHER" id="PTHR11804:SF83">
    <property type="entry name" value="LD37516P"/>
    <property type="match status" value="1"/>
</dbReference>
<sequence>KKIDGLPATALGQVAQTTVSKGHENATVENGPWMITLDAPSFISIMQHTRNCALHEEVYHAYITRASSGDLDNTPIINQILKLQLKKAKLLNYNNNAEV</sequence>
<keyword evidence="2" id="KW-1185">Reference proteome</keyword>
<dbReference type="GO" id="GO:0009507">
    <property type="term" value="C:chloroplast"/>
    <property type="evidence" value="ECO:0007669"/>
    <property type="project" value="TreeGrafter"/>
</dbReference>
<dbReference type="PANTHER" id="PTHR11804">
    <property type="entry name" value="PROTEASE M3 THIMET OLIGOPEPTIDASE-RELATED"/>
    <property type="match status" value="1"/>
</dbReference>
<dbReference type="Proteomes" id="UP000593577">
    <property type="component" value="Unassembled WGS sequence"/>
</dbReference>
<organism evidence="1 2">
    <name type="scientific">Gossypium aridum</name>
    <name type="common">American cotton</name>
    <name type="synonym">Erioxylum aridum</name>
    <dbReference type="NCBI Taxonomy" id="34290"/>
    <lineage>
        <taxon>Eukaryota</taxon>
        <taxon>Viridiplantae</taxon>
        <taxon>Streptophyta</taxon>
        <taxon>Embryophyta</taxon>
        <taxon>Tracheophyta</taxon>
        <taxon>Spermatophyta</taxon>
        <taxon>Magnoliopsida</taxon>
        <taxon>eudicotyledons</taxon>
        <taxon>Gunneridae</taxon>
        <taxon>Pentapetalae</taxon>
        <taxon>rosids</taxon>
        <taxon>malvids</taxon>
        <taxon>Malvales</taxon>
        <taxon>Malvaceae</taxon>
        <taxon>Malvoideae</taxon>
        <taxon>Gossypium</taxon>
    </lineage>
</organism>
<dbReference type="SUPFAM" id="SSF55486">
    <property type="entry name" value="Metalloproteases ('zincins'), catalytic domain"/>
    <property type="match status" value="1"/>
</dbReference>
<evidence type="ECO:0000313" key="1">
    <source>
        <dbReference type="EMBL" id="MBA0702384.1"/>
    </source>
</evidence>
<dbReference type="InterPro" id="IPR024077">
    <property type="entry name" value="Neurolysin/TOP_dom2"/>
</dbReference>
<protein>
    <recommendedName>
        <fullName evidence="3">Peptidase M3A/M3B catalytic domain-containing protein</fullName>
    </recommendedName>
</protein>
<dbReference type="Gene3D" id="1.10.1370.10">
    <property type="entry name" value="Neurolysin, domain 3"/>
    <property type="match status" value="1"/>
</dbReference>
<evidence type="ECO:0008006" key="3">
    <source>
        <dbReference type="Google" id="ProtNLM"/>
    </source>
</evidence>
<dbReference type="EMBL" id="JABFAA010351090">
    <property type="protein sequence ID" value="MBA0702384.1"/>
    <property type="molecule type" value="Genomic_DNA"/>
</dbReference>
<gene>
    <name evidence="1" type="ORF">Goari_022224</name>
</gene>
<evidence type="ECO:0000313" key="2">
    <source>
        <dbReference type="Proteomes" id="UP000593577"/>
    </source>
</evidence>
<comment type="caution">
    <text evidence="1">The sequence shown here is derived from an EMBL/GenBank/DDBJ whole genome shotgun (WGS) entry which is preliminary data.</text>
</comment>
<dbReference type="GO" id="GO:0006508">
    <property type="term" value="P:proteolysis"/>
    <property type="evidence" value="ECO:0007669"/>
    <property type="project" value="InterPro"/>
</dbReference>
<dbReference type="GO" id="GO:0006518">
    <property type="term" value="P:peptide metabolic process"/>
    <property type="evidence" value="ECO:0007669"/>
    <property type="project" value="TreeGrafter"/>
</dbReference>
<dbReference type="AlphaFoldDB" id="A0A7J8YTF4"/>
<proteinExistence type="predicted"/>
<accession>A0A7J8YTF4</accession>
<feature type="non-terminal residue" evidence="1">
    <location>
        <position position="1"/>
    </location>
</feature>
<name>A0A7J8YTF4_GOSAI</name>
<reference evidence="1 2" key="1">
    <citation type="journal article" date="2019" name="Genome Biol. Evol.">
        <title>Insights into the evolution of the New World diploid cottons (Gossypium, subgenus Houzingenia) based on genome sequencing.</title>
        <authorList>
            <person name="Grover C.E."/>
            <person name="Arick M.A. 2nd"/>
            <person name="Thrash A."/>
            <person name="Conover J.L."/>
            <person name="Sanders W.S."/>
            <person name="Peterson D.G."/>
            <person name="Frelichowski J.E."/>
            <person name="Scheffler J.A."/>
            <person name="Scheffler B.E."/>
            <person name="Wendel J.F."/>
        </authorList>
    </citation>
    <scope>NUCLEOTIDE SEQUENCE [LARGE SCALE GENOMIC DNA]</scope>
    <source>
        <strain evidence="1">185</strain>
        <tissue evidence="1">Leaf</tissue>
    </source>
</reference>